<dbReference type="PANTHER" id="PTHR46066:SF2">
    <property type="entry name" value="CHITINASE DOMAIN-CONTAINING PROTEIN 1"/>
    <property type="match status" value="1"/>
</dbReference>
<dbReference type="AlphaFoldDB" id="V2Y211"/>
<keyword evidence="1" id="KW-0812">Transmembrane</keyword>
<dbReference type="InterPro" id="IPR012854">
    <property type="entry name" value="Cu_amine_oxidase-like_N"/>
</dbReference>
<sequence>MKKKIIPITVIISLIVIAVISVLVILVGKIMKDGIPNKTVISLTDYYKVPEGEARLIVDIRKSDENALIRNETAYLPYDVAEKILSRIYYDVMDDVIVYTTATEKYIYQADEKEYKVNGKSKKEDNPSFTEEGGNIFVSVDFIKKWHDMKVDIFKDPGRVIIFENNNEEYKFCEVKKETELREGGSNKDAILKTLNAGDKVYLIEDTTADYIRVFTEDGVTGYAKVDKLDIENVETKKYAFDRDKEDDGYTSITRKEPVVLGWHQVTSKAANAGWGSALAKAEGVNVVSPTWFSVADSEGELTTFASKDYVDKIHNINIDVWPLVNDFNKDVDFKKLLTSTTSRTKLINNIIYFVEEYNLDGINIDFERIKASYAGGYIQFLRELSIEMRRRNKVLSIDNYIPLDFNSFYNLKEQGVLADYICVMAYDEHYSGSSEAGSVSSLNWVKKSIKNTAASVPMNKIIVGLPFYTRIWRETKDGKLKTKALGMEGGLNLVSANKAKKEWNKENGQYYAEWKDGKDRMRIWLEEEKSVAAKLKLVDKDKVAGIAFWKLGLEKKEAWNSVLNWLK</sequence>
<dbReference type="SMART" id="SM00636">
    <property type="entry name" value="Glyco_18"/>
    <property type="match status" value="1"/>
</dbReference>
<feature type="transmembrane region" description="Helical" evidence="1">
    <location>
        <begin position="6"/>
        <end position="28"/>
    </location>
</feature>
<dbReference type="SUPFAM" id="SSF51445">
    <property type="entry name" value="(Trans)glycosidases"/>
    <property type="match status" value="1"/>
</dbReference>
<keyword evidence="1" id="KW-1133">Transmembrane helix</keyword>
<dbReference type="InterPro" id="IPR017853">
    <property type="entry name" value="GH"/>
</dbReference>
<dbReference type="Gene3D" id="3.10.50.10">
    <property type="match status" value="1"/>
</dbReference>
<keyword evidence="3" id="KW-0378">Hydrolase</keyword>
<accession>V2Y211</accession>
<evidence type="ECO:0000259" key="2">
    <source>
        <dbReference type="PROSITE" id="PS51910"/>
    </source>
</evidence>
<evidence type="ECO:0000256" key="1">
    <source>
        <dbReference type="SAM" id="Phobius"/>
    </source>
</evidence>
<gene>
    <name evidence="3" type="ORF">GCWU0000282_001896</name>
</gene>
<dbReference type="InterPro" id="IPR029070">
    <property type="entry name" value="Chitinase_insertion_sf"/>
</dbReference>
<dbReference type="Proteomes" id="UP000018227">
    <property type="component" value="Unassembled WGS sequence"/>
</dbReference>
<dbReference type="GO" id="GO:0008061">
    <property type="term" value="F:chitin binding"/>
    <property type="evidence" value="ECO:0007669"/>
    <property type="project" value="InterPro"/>
</dbReference>
<comment type="caution">
    <text evidence="3">The sequence shown here is derived from an EMBL/GenBank/DDBJ whole genome shotgun (WGS) entry which is preliminary data.</text>
</comment>
<evidence type="ECO:0000313" key="3">
    <source>
        <dbReference type="EMBL" id="ESL03023.1"/>
    </source>
</evidence>
<protein>
    <submittedName>
        <fullName evidence="3">Glycosyl hydrolase, family 18</fullName>
    </submittedName>
</protein>
<name>V2Y211_9FIRM</name>
<dbReference type="PANTHER" id="PTHR46066">
    <property type="entry name" value="CHITINASE DOMAIN-CONTAINING PROTEIN 1 FAMILY MEMBER"/>
    <property type="match status" value="1"/>
</dbReference>
<dbReference type="Gene3D" id="3.20.20.80">
    <property type="entry name" value="Glycosidases"/>
    <property type="match status" value="1"/>
</dbReference>
<feature type="domain" description="GH18" evidence="2">
    <location>
        <begin position="258"/>
        <end position="568"/>
    </location>
</feature>
<keyword evidence="1" id="KW-0472">Membrane</keyword>
<proteinExistence type="predicted"/>
<dbReference type="STRING" id="592026.GCWU0000282_001896"/>
<dbReference type="RefSeq" id="WP_023354765.1">
    <property type="nucleotide sequence ID" value="NZ_KI535368.1"/>
</dbReference>
<dbReference type="eggNOG" id="COG3858">
    <property type="taxonomic scope" value="Bacteria"/>
</dbReference>
<dbReference type="HOGENOM" id="CLU_020253_0_0_9"/>
<dbReference type="InterPro" id="IPR001223">
    <property type="entry name" value="Glyco_hydro18_cat"/>
</dbReference>
<dbReference type="GO" id="GO:0016787">
    <property type="term" value="F:hydrolase activity"/>
    <property type="evidence" value="ECO:0007669"/>
    <property type="project" value="UniProtKB-KW"/>
</dbReference>
<evidence type="ECO:0000313" key="4">
    <source>
        <dbReference type="Proteomes" id="UP000018227"/>
    </source>
</evidence>
<dbReference type="PROSITE" id="PS51910">
    <property type="entry name" value="GH18_2"/>
    <property type="match status" value="1"/>
</dbReference>
<keyword evidence="4" id="KW-1185">Reference proteome</keyword>
<dbReference type="GO" id="GO:0005975">
    <property type="term" value="P:carbohydrate metabolic process"/>
    <property type="evidence" value="ECO:0007669"/>
    <property type="project" value="InterPro"/>
</dbReference>
<dbReference type="Pfam" id="PF07833">
    <property type="entry name" value="Cu_amine_oxidN1"/>
    <property type="match status" value="1"/>
</dbReference>
<dbReference type="InterPro" id="IPR011583">
    <property type="entry name" value="Chitinase_II/V-like_cat"/>
</dbReference>
<dbReference type="EMBL" id="ACIL03000013">
    <property type="protein sequence ID" value="ESL03023.1"/>
    <property type="molecule type" value="Genomic_DNA"/>
</dbReference>
<dbReference type="Pfam" id="PF00704">
    <property type="entry name" value="Glyco_hydro_18"/>
    <property type="match status" value="1"/>
</dbReference>
<reference evidence="3 4" key="1">
    <citation type="submission" date="2013-06" db="EMBL/GenBank/DDBJ databases">
        <authorList>
            <person name="Weinstock G."/>
            <person name="Sodergren E."/>
            <person name="Clifton S."/>
            <person name="Fulton L."/>
            <person name="Fulton B."/>
            <person name="Courtney L."/>
            <person name="Fronick C."/>
            <person name="Harrison M."/>
            <person name="Strong C."/>
            <person name="Farmer C."/>
            <person name="Delahaunty K."/>
            <person name="Markovic C."/>
            <person name="Hall O."/>
            <person name="Minx P."/>
            <person name="Tomlinson C."/>
            <person name="Mitreva M."/>
            <person name="Nelson J."/>
            <person name="Hou S."/>
            <person name="Wollam A."/>
            <person name="Pepin K.H."/>
            <person name="Johnson M."/>
            <person name="Bhonagiri V."/>
            <person name="Nash W.E."/>
            <person name="Warren W."/>
            <person name="Chinwalla A."/>
            <person name="Mardis E.R."/>
            <person name="Wilson R.K."/>
        </authorList>
    </citation>
    <scope>NUCLEOTIDE SEQUENCE [LARGE SCALE GENOMIC DNA]</scope>
    <source>
        <strain evidence="3 4">ATCC 51271</strain>
    </source>
</reference>
<organism evidence="3 4">
    <name type="scientific">Catonella morbi ATCC 51271</name>
    <dbReference type="NCBI Taxonomy" id="592026"/>
    <lineage>
        <taxon>Bacteria</taxon>
        <taxon>Bacillati</taxon>
        <taxon>Bacillota</taxon>
        <taxon>Clostridia</taxon>
        <taxon>Lachnospirales</taxon>
        <taxon>Lachnospiraceae</taxon>
        <taxon>Catonella</taxon>
    </lineage>
</organism>
<dbReference type="OrthoDB" id="9775889at2"/>